<keyword evidence="3" id="KW-1185">Reference proteome</keyword>
<sequence length="188" mass="20594">MRPKLKMTLLFTIGVLAESNIVYANETPEYTAQKNSAFNLEQHHVIARSMKQIYQDENGTWFLSKHRGRKGGCAVTYSSDLNQLTLFGPSEKSTGAFAFIGPLIPTPQHNKQLNIIMRTDKTETPSAATLVLSRKKGVLLVPVAMEQTAAHMDDAGTMEILLDGKTVYSSSISGGFKARDALVSCIKS</sequence>
<dbReference type="PATRIC" id="fig|1217695.3.peg.2155"/>
<dbReference type="RefSeq" id="WP_005274109.1">
    <property type="nucleotide sequence ID" value="NZ_KB850195.1"/>
</dbReference>
<proteinExistence type="predicted"/>
<feature type="chain" id="PRO_5004150773" evidence="1">
    <location>
        <begin position="25"/>
        <end position="188"/>
    </location>
</feature>
<evidence type="ECO:0000313" key="2">
    <source>
        <dbReference type="EMBL" id="ENX33560.1"/>
    </source>
</evidence>
<feature type="signal peptide" evidence="1">
    <location>
        <begin position="1"/>
        <end position="24"/>
    </location>
</feature>
<accession>N9R4N4</accession>
<comment type="caution">
    <text evidence="2">The sequence shown here is derived from an EMBL/GenBank/DDBJ whole genome shotgun (WGS) entry which is preliminary data.</text>
</comment>
<evidence type="ECO:0000256" key="1">
    <source>
        <dbReference type="SAM" id="SignalP"/>
    </source>
</evidence>
<evidence type="ECO:0000313" key="3">
    <source>
        <dbReference type="Proteomes" id="UP000013009"/>
    </source>
</evidence>
<reference evidence="2 3" key="1">
    <citation type="submission" date="2013-02" db="EMBL/GenBank/DDBJ databases">
        <title>The Genome Sequence of Acinetobacter sp. NIPH 1859.</title>
        <authorList>
            <consortium name="The Broad Institute Genome Sequencing Platform"/>
            <consortium name="The Broad Institute Genome Sequencing Center for Infectious Disease"/>
            <person name="Cerqueira G."/>
            <person name="Feldgarden M."/>
            <person name="Courvalin P."/>
            <person name="Perichon B."/>
            <person name="Grillot-Courvalin C."/>
            <person name="Clermont D."/>
            <person name="Rocha E."/>
            <person name="Yoon E.-J."/>
            <person name="Nemec A."/>
            <person name="Walker B."/>
            <person name="Young S.K."/>
            <person name="Zeng Q."/>
            <person name="Gargeya S."/>
            <person name="Fitzgerald M."/>
            <person name="Haas B."/>
            <person name="Abouelleil A."/>
            <person name="Alvarado L."/>
            <person name="Arachchi H.M."/>
            <person name="Berlin A.M."/>
            <person name="Chapman S.B."/>
            <person name="Dewar J."/>
            <person name="Goldberg J."/>
            <person name="Griggs A."/>
            <person name="Gujja S."/>
            <person name="Hansen M."/>
            <person name="Howarth C."/>
            <person name="Imamovic A."/>
            <person name="Larimer J."/>
            <person name="McCowan C."/>
            <person name="Murphy C."/>
            <person name="Neiman D."/>
            <person name="Pearson M."/>
            <person name="Priest M."/>
            <person name="Roberts A."/>
            <person name="Saif S."/>
            <person name="Shea T."/>
            <person name="Sisk P."/>
            <person name="Sykes S."/>
            <person name="Wortman J."/>
            <person name="Nusbaum C."/>
            <person name="Birren B."/>
        </authorList>
    </citation>
    <scope>NUCLEOTIDE SEQUENCE [LARGE SCALE GENOMIC DNA]</scope>
    <source>
        <strain evidence="2 3">NIPH 1859</strain>
    </source>
</reference>
<dbReference type="OrthoDB" id="6700572at2"/>
<name>N9R4N4_9GAMM</name>
<dbReference type="HOGENOM" id="CLU_1458324_0_0_6"/>
<gene>
    <name evidence="2" type="ORF">F889_02221</name>
</gene>
<protein>
    <submittedName>
        <fullName evidence="2">Uncharacterized protein</fullName>
    </submittedName>
</protein>
<organism evidence="2 3">
    <name type="scientific">Acinetobacter colistiniresistens</name>
    <dbReference type="NCBI Taxonomy" id="280145"/>
    <lineage>
        <taxon>Bacteria</taxon>
        <taxon>Pseudomonadati</taxon>
        <taxon>Pseudomonadota</taxon>
        <taxon>Gammaproteobacteria</taxon>
        <taxon>Moraxellales</taxon>
        <taxon>Moraxellaceae</taxon>
        <taxon>Acinetobacter</taxon>
    </lineage>
</organism>
<dbReference type="AlphaFoldDB" id="N9R4N4"/>
<keyword evidence="1" id="KW-0732">Signal</keyword>
<dbReference type="EMBL" id="APRZ01000017">
    <property type="protein sequence ID" value="ENX33560.1"/>
    <property type="molecule type" value="Genomic_DNA"/>
</dbReference>
<dbReference type="Proteomes" id="UP000013009">
    <property type="component" value="Unassembled WGS sequence"/>
</dbReference>